<reference evidence="2" key="2">
    <citation type="submission" date="2020-05" db="UniProtKB">
        <authorList>
            <consortium name="EnsemblMetazoa"/>
        </authorList>
    </citation>
    <scope>IDENTIFICATION</scope>
</reference>
<proteinExistence type="predicted"/>
<dbReference type="VEuPathDB" id="VectorBase:ASIC000211"/>
<dbReference type="EMBL" id="KE523925">
    <property type="protein sequence ID" value="KFB34796.1"/>
    <property type="molecule type" value="Genomic_DNA"/>
</dbReference>
<evidence type="ECO:0000313" key="3">
    <source>
        <dbReference type="Proteomes" id="UP000030765"/>
    </source>
</evidence>
<evidence type="ECO:0000313" key="2">
    <source>
        <dbReference type="EnsemblMetazoa" id="ASIC000211-PA"/>
    </source>
</evidence>
<keyword evidence="3" id="KW-1185">Reference proteome</keyword>
<dbReference type="Proteomes" id="UP000030765">
    <property type="component" value="Unassembled WGS sequence"/>
</dbReference>
<organism evidence="1">
    <name type="scientific">Anopheles sinensis</name>
    <name type="common">Mosquito</name>
    <dbReference type="NCBI Taxonomy" id="74873"/>
    <lineage>
        <taxon>Eukaryota</taxon>
        <taxon>Metazoa</taxon>
        <taxon>Ecdysozoa</taxon>
        <taxon>Arthropoda</taxon>
        <taxon>Hexapoda</taxon>
        <taxon>Insecta</taxon>
        <taxon>Pterygota</taxon>
        <taxon>Neoptera</taxon>
        <taxon>Endopterygota</taxon>
        <taxon>Diptera</taxon>
        <taxon>Nematocera</taxon>
        <taxon>Culicoidea</taxon>
        <taxon>Culicidae</taxon>
        <taxon>Anophelinae</taxon>
        <taxon>Anopheles</taxon>
    </lineage>
</organism>
<dbReference type="AlphaFoldDB" id="A0A084VA02"/>
<reference evidence="1 3" key="1">
    <citation type="journal article" date="2014" name="BMC Genomics">
        <title>Genome sequence of Anopheles sinensis provides insight into genetics basis of mosquito competence for malaria parasites.</title>
        <authorList>
            <person name="Zhou D."/>
            <person name="Zhang D."/>
            <person name="Ding G."/>
            <person name="Shi L."/>
            <person name="Hou Q."/>
            <person name="Ye Y."/>
            <person name="Xu Y."/>
            <person name="Zhou H."/>
            <person name="Xiong C."/>
            <person name="Li S."/>
            <person name="Yu J."/>
            <person name="Hong S."/>
            <person name="Yu X."/>
            <person name="Zou P."/>
            <person name="Chen C."/>
            <person name="Chang X."/>
            <person name="Wang W."/>
            <person name="Lv Y."/>
            <person name="Sun Y."/>
            <person name="Ma L."/>
            <person name="Shen B."/>
            <person name="Zhu C."/>
        </authorList>
    </citation>
    <scope>NUCLEOTIDE SEQUENCE [LARGE SCALE GENOMIC DNA]</scope>
</reference>
<gene>
    <name evidence="1" type="ORF">ZHAS_00000211</name>
</gene>
<protein>
    <submittedName>
        <fullName evidence="1 2">AraC family transcriptional regulator</fullName>
    </submittedName>
</protein>
<evidence type="ECO:0000313" key="1">
    <source>
        <dbReference type="EMBL" id="KFB34796.1"/>
    </source>
</evidence>
<dbReference type="EnsemblMetazoa" id="ASIC000211-RA">
    <property type="protein sequence ID" value="ASIC000211-PA"/>
    <property type="gene ID" value="ASIC000211"/>
</dbReference>
<name>A0A084VA02_ANOSI</name>
<dbReference type="EMBL" id="ATLV01000960">
    <property type="status" value="NOT_ANNOTATED_CDS"/>
    <property type="molecule type" value="Genomic_DNA"/>
</dbReference>
<sequence>MDSEDRSRLDSNLDKLRCNEESLKRRLEGEVGVVTALYDMVANATKIIDEKMSQNDKALEVARVEWREGIQDVNYHRQMIRMEQELLKLHIWIKQLVDNIHRMQRISLNVLMGQKLTLSDLLTLVDPLNFVAELERIERSLPAHIGFPRKGSGEINSNIFGLIKQGIAPQNKVRSCFT</sequence>
<accession>A0A084VA02</accession>